<dbReference type="Proteomes" id="UP000032408">
    <property type="component" value="Chromosome"/>
</dbReference>
<name>A0A0D5C470_9ARCH</name>
<proteinExistence type="predicted"/>
<feature type="transmembrane region" description="Helical" evidence="1">
    <location>
        <begin position="6"/>
        <end position="25"/>
    </location>
</feature>
<keyword evidence="1" id="KW-0812">Transmembrane</keyword>
<dbReference type="KEGG" id="nin:NADRNF5_1467"/>
<accession>A0A0D5C470</accession>
<reference evidence="3" key="1">
    <citation type="submission" date="2015-03" db="EMBL/GenBank/DDBJ databases">
        <title>Characterization of two novel Thaumarchaeota isolated from the Northern Adriatic Sea.</title>
        <authorList>
            <person name="Bayer B."/>
            <person name="Vojvoda J."/>
            <person name="Offre P."/>
            <person name="Srivastava A."/>
            <person name="Elisabeth N."/>
            <person name="Garcia J.A.L."/>
            <person name="Schleper C."/>
            <person name="Herndl G.J."/>
        </authorList>
    </citation>
    <scope>NUCLEOTIDE SEQUENCE [LARGE SCALE GENOMIC DNA]</scope>
    <source>
        <strain evidence="3">NF5</strain>
    </source>
</reference>
<organism evidence="2 3">
    <name type="scientific">Nitrosopumilus adriaticus</name>
    <dbReference type="NCBI Taxonomy" id="1580092"/>
    <lineage>
        <taxon>Archaea</taxon>
        <taxon>Nitrososphaerota</taxon>
        <taxon>Nitrososphaeria</taxon>
        <taxon>Nitrosopumilales</taxon>
        <taxon>Nitrosopumilaceae</taxon>
        <taxon>Nitrosopumilus</taxon>
    </lineage>
</organism>
<dbReference type="HOGENOM" id="CLU_121269_0_0_2"/>
<dbReference type="AlphaFoldDB" id="A0A0D5C470"/>
<reference evidence="2 3" key="2">
    <citation type="journal article" date="2016" name="ISME J.">
        <title>Physiological and genomic characterization of two novel marine thaumarchaeal strains indicates niche differentiation.</title>
        <authorList>
            <person name="Bayer B."/>
            <person name="Vojvoda J."/>
            <person name="Offre P."/>
            <person name="Alves R.J."/>
            <person name="Elisabeth N.H."/>
            <person name="Garcia J.A."/>
            <person name="Volland J.M."/>
            <person name="Srivastava A."/>
            <person name="Schleper C."/>
            <person name="Herndl G.J."/>
        </authorList>
    </citation>
    <scope>NUCLEOTIDE SEQUENCE [LARGE SCALE GENOMIC DNA]</scope>
    <source>
        <strain evidence="2 3">NF5</strain>
    </source>
</reference>
<gene>
    <name evidence="2" type="ORF">NADRNF5_1467</name>
</gene>
<evidence type="ECO:0000256" key="1">
    <source>
        <dbReference type="SAM" id="Phobius"/>
    </source>
</evidence>
<evidence type="ECO:0000313" key="2">
    <source>
        <dbReference type="EMBL" id="AJW71150.1"/>
    </source>
</evidence>
<dbReference type="STRING" id="1580092.NADRNF5_1467"/>
<keyword evidence="1" id="KW-0472">Membrane</keyword>
<dbReference type="EMBL" id="CP011070">
    <property type="protein sequence ID" value="AJW71150.1"/>
    <property type="molecule type" value="Genomic_DNA"/>
</dbReference>
<keyword evidence="3" id="KW-1185">Reference proteome</keyword>
<sequence length="193" mass="21653">MRKILIYSIIGIFIIVYFSLTIFILPERYLSNEQLVPQPYFEVVMSDSDIFLGDSFRLNIVSENRGDYGDIHILSTSFPTISKIDGIVEIATYDFTQSSVHVEVGDEIGAKYSGGLESTIAKYPSIEAMNRPILPGAKNHLDLIITPEKIGIFTIYVKSIDIPHTSSLSHYPDSGILDHQDEYVLDYSVNVNP</sequence>
<protein>
    <submittedName>
        <fullName evidence="2">Uncharacterized protein</fullName>
    </submittedName>
</protein>
<keyword evidence="1" id="KW-1133">Transmembrane helix</keyword>
<evidence type="ECO:0000313" key="3">
    <source>
        <dbReference type="Proteomes" id="UP000032408"/>
    </source>
</evidence>